<dbReference type="GO" id="GO:0005737">
    <property type="term" value="C:cytoplasm"/>
    <property type="evidence" value="ECO:0007669"/>
    <property type="project" value="TreeGrafter"/>
</dbReference>
<dbReference type="PANTHER" id="PTHR10807:SF110">
    <property type="entry name" value="FI17948P1"/>
    <property type="match status" value="1"/>
</dbReference>
<feature type="domain" description="Myotubularin phosphatase" evidence="3">
    <location>
        <begin position="261"/>
        <end position="680"/>
    </location>
</feature>
<dbReference type="InterPro" id="IPR029021">
    <property type="entry name" value="Prot-tyrosine_phosphatase-like"/>
</dbReference>
<dbReference type="PANTHER" id="PTHR10807">
    <property type="entry name" value="MYOTUBULARIN-RELATED"/>
    <property type="match status" value="1"/>
</dbReference>
<dbReference type="STRING" id="7234.B4HAM4"/>
<dbReference type="OrthoDB" id="271628at2759"/>
<keyword evidence="5" id="KW-1185">Reference proteome</keyword>
<name>B4HAM4_DROPE</name>
<dbReference type="Gene3D" id="2.30.29.30">
    <property type="entry name" value="Pleckstrin-homology domain (PH domain)/Phosphotyrosine-binding domain (PTB)"/>
    <property type="match status" value="1"/>
</dbReference>
<protein>
    <submittedName>
        <fullName evidence="4">GL27071</fullName>
    </submittedName>
</protein>
<dbReference type="InterPro" id="IPR030564">
    <property type="entry name" value="Myotubularin"/>
</dbReference>
<feature type="region of interest" description="Disordered" evidence="2">
    <location>
        <begin position="73"/>
        <end position="102"/>
    </location>
</feature>
<evidence type="ECO:0000259" key="3">
    <source>
        <dbReference type="PROSITE" id="PS51339"/>
    </source>
</evidence>
<dbReference type="CDD" id="cd14537">
    <property type="entry name" value="PTP-MTMR10-like"/>
    <property type="match status" value="1"/>
</dbReference>
<dbReference type="InterPro" id="IPR022587">
    <property type="entry name" value="MTMR12-like_C"/>
</dbReference>
<sequence length="884" mass="99296">MATGGGSSEMPDHRKRNTFTSYVAPLPGDMRATADTNEWCLPSDLRDVHLARPRLLQGEQIVASAPAYMYSPIDPMDSGSGSGSSSSSNSGGNSESNPPHKEATFGLLSVTNFKLAFVPLHARRPTATAPLCDLYQENLYLGRNDVTLNNIDQIYTIAELGRAASALQAARMASNSSRRKKLEPFKQHTINGRIAALHIICKNFRLLKFAFQQQDSKLSGVSDQGKLIASALVRFAYPMRHDLSFAYAYREPYYSTLGASGVSMYATKNDWARELIRCGATEWQVVSSNSVQLLQNPLQAGKYSVPPHFVIPKSCSVDRFLDLSRAFCDSRAAFWVYSYGSSAASLVRLAELQPAAQQDTKVENIMLELVRKCDERKQLKLLQLTDRLPSTQDVLRAYQKLRRLCTPETPEKFMLQDDKYLGLLEKTNWLFYVSLCLRYSSEAAATLRSSTTCVLQESNGRDLCCVISSLTQLLLDPHFRSIDGFQSLVQKEWIALEHPFQRRLGHVYTATNGGEQVLESEQSPVFLLFLDCVWQLLQQFPDEFEFSQTYLTTLWDACFMPIFDTFQFDNQAQRVRAVKDSPLVLRPVWDWSEQFTDKDKMFFSNPLYQRQRNEAMSHSSSAGLQNRRSLAVGQPGVAASTPSRNTINPQLFATHSSVPQDRYLLPAHRIFDLAVWDQCYYRWLPVLDIRGGGQAQVDLFHRLLLGNIAKVQRCLELQNFDDLPDAYYEGTGEQRPNHQQTSSQDGGAPIVDQDGEPIEYVDGVERRRKTKVATPTNSLNSVGGSLQLATLSSFFPFGNPIAGDAPHQLYDILNSSTELLLDTSSILDRVVDCISDCGNMTNEEYQRQCCEIFQVSELTHGVHGQILAALQHIDEQRQRPGGHR</sequence>
<comment type="similarity">
    <text evidence="1">Belongs to the protein-tyrosine phosphatase family. Non-receptor class myotubularin subfamily.</text>
</comment>
<dbReference type="Pfam" id="PF06602">
    <property type="entry name" value="Myotub-related"/>
    <property type="match status" value="1"/>
</dbReference>
<dbReference type="InterPro" id="IPR010569">
    <property type="entry name" value="Myotubularin-like_Pase_dom"/>
</dbReference>
<dbReference type="PhylomeDB" id="B4HAM4"/>
<dbReference type="eggNOG" id="KOG1089">
    <property type="taxonomic scope" value="Eukaryota"/>
</dbReference>
<evidence type="ECO:0000313" key="4">
    <source>
        <dbReference type="EMBL" id="EDW37635.1"/>
    </source>
</evidence>
<organism evidence="5">
    <name type="scientific">Drosophila persimilis</name>
    <name type="common">Fruit fly</name>
    <dbReference type="NCBI Taxonomy" id="7234"/>
    <lineage>
        <taxon>Eukaryota</taxon>
        <taxon>Metazoa</taxon>
        <taxon>Ecdysozoa</taxon>
        <taxon>Arthropoda</taxon>
        <taxon>Hexapoda</taxon>
        <taxon>Insecta</taxon>
        <taxon>Pterygota</taxon>
        <taxon>Neoptera</taxon>
        <taxon>Endopterygota</taxon>
        <taxon>Diptera</taxon>
        <taxon>Brachycera</taxon>
        <taxon>Muscomorpha</taxon>
        <taxon>Ephydroidea</taxon>
        <taxon>Drosophilidae</taxon>
        <taxon>Drosophila</taxon>
        <taxon>Sophophora</taxon>
    </lineage>
</organism>
<reference evidence="4 5" key="1">
    <citation type="journal article" date="2007" name="Nature">
        <title>Evolution of genes and genomes on the Drosophila phylogeny.</title>
        <authorList>
            <consortium name="Drosophila 12 Genomes Consortium"/>
            <person name="Clark A.G."/>
            <person name="Eisen M.B."/>
            <person name="Smith D.R."/>
            <person name="Bergman C.M."/>
            <person name="Oliver B."/>
            <person name="Markow T.A."/>
            <person name="Kaufman T.C."/>
            <person name="Kellis M."/>
            <person name="Gelbart W."/>
            <person name="Iyer V.N."/>
            <person name="Pollard D.A."/>
            <person name="Sackton T.B."/>
            <person name="Larracuente A.M."/>
            <person name="Singh N.D."/>
            <person name="Abad J.P."/>
            <person name="Abt D.N."/>
            <person name="Adryan B."/>
            <person name="Aguade M."/>
            <person name="Akashi H."/>
            <person name="Anderson W.W."/>
            <person name="Aquadro C.F."/>
            <person name="Ardell D.H."/>
            <person name="Arguello R."/>
            <person name="Artieri C.G."/>
            <person name="Barbash D.A."/>
            <person name="Barker D."/>
            <person name="Barsanti P."/>
            <person name="Batterham P."/>
            <person name="Batzoglou S."/>
            <person name="Begun D."/>
            <person name="Bhutkar A."/>
            <person name="Blanco E."/>
            <person name="Bosak S.A."/>
            <person name="Bradley R.K."/>
            <person name="Brand A.D."/>
            <person name="Brent M.R."/>
            <person name="Brooks A.N."/>
            <person name="Brown R.H."/>
            <person name="Butlin R.K."/>
            <person name="Caggese C."/>
            <person name="Calvi B.R."/>
            <person name="Bernardo de Carvalho A."/>
            <person name="Caspi A."/>
            <person name="Castrezana S."/>
            <person name="Celniker S.E."/>
            <person name="Chang J.L."/>
            <person name="Chapple C."/>
            <person name="Chatterji S."/>
            <person name="Chinwalla A."/>
            <person name="Civetta A."/>
            <person name="Clifton S.W."/>
            <person name="Comeron J.M."/>
            <person name="Costello J.C."/>
            <person name="Coyne J.A."/>
            <person name="Daub J."/>
            <person name="David R.G."/>
            <person name="Delcher A.L."/>
            <person name="Delehaunty K."/>
            <person name="Do C.B."/>
            <person name="Ebling H."/>
            <person name="Edwards K."/>
            <person name="Eickbush T."/>
            <person name="Evans J.D."/>
            <person name="Filipski A."/>
            <person name="Findeiss S."/>
            <person name="Freyhult E."/>
            <person name="Fulton L."/>
            <person name="Fulton R."/>
            <person name="Garcia A.C."/>
            <person name="Gardiner A."/>
            <person name="Garfield D.A."/>
            <person name="Garvin B.E."/>
            <person name="Gibson G."/>
            <person name="Gilbert D."/>
            <person name="Gnerre S."/>
            <person name="Godfrey J."/>
            <person name="Good R."/>
            <person name="Gotea V."/>
            <person name="Gravely B."/>
            <person name="Greenberg A.J."/>
            <person name="Griffiths-Jones S."/>
            <person name="Gross S."/>
            <person name="Guigo R."/>
            <person name="Gustafson E.A."/>
            <person name="Haerty W."/>
            <person name="Hahn M.W."/>
            <person name="Halligan D.L."/>
            <person name="Halpern A.L."/>
            <person name="Halter G.M."/>
            <person name="Han M.V."/>
            <person name="Heger A."/>
            <person name="Hillier L."/>
            <person name="Hinrichs A.S."/>
            <person name="Holmes I."/>
            <person name="Hoskins R.A."/>
            <person name="Hubisz M.J."/>
            <person name="Hultmark D."/>
            <person name="Huntley M.A."/>
            <person name="Jaffe D.B."/>
            <person name="Jagadeeshan S."/>
            <person name="Jeck W.R."/>
            <person name="Johnson J."/>
            <person name="Jones C.D."/>
            <person name="Jordan W.C."/>
            <person name="Karpen G.H."/>
            <person name="Kataoka E."/>
            <person name="Keightley P.D."/>
            <person name="Kheradpour P."/>
            <person name="Kirkness E.F."/>
            <person name="Koerich L.B."/>
            <person name="Kristiansen K."/>
            <person name="Kudrna D."/>
            <person name="Kulathinal R.J."/>
            <person name="Kumar S."/>
            <person name="Kwok R."/>
            <person name="Lander E."/>
            <person name="Langley C.H."/>
            <person name="Lapoint R."/>
            <person name="Lazzaro B.P."/>
            <person name="Lee S.J."/>
            <person name="Levesque L."/>
            <person name="Li R."/>
            <person name="Lin C.F."/>
            <person name="Lin M.F."/>
            <person name="Lindblad-Toh K."/>
            <person name="Llopart A."/>
            <person name="Long M."/>
            <person name="Low L."/>
            <person name="Lozovsky E."/>
            <person name="Lu J."/>
            <person name="Luo M."/>
            <person name="Machado C.A."/>
            <person name="Makalowski W."/>
            <person name="Marzo M."/>
            <person name="Matsuda M."/>
            <person name="Matzkin L."/>
            <person name="McAllister B."/>
            <person name="McBride C.S."/>
            <person name="McKernan B."/>
            <person name="McKernan K."/>
            <person name="Mendez-Lago M."/>
            <person name="Minx P."/>
            <person name="Mollenhauer M.U."/>
            <person name="Montooth K."/>
            <person name="Mount S.M."/>
            <person name="Mu X."/>
            <person name="Myers E."/>
            <person name="Negre B."/>
            <person name="Newfeld S."/>
            <person name="Nielsen R."/>
            <person name="Noor M.A."/>
            <person name="O'Grady P."/>
            <person name="Pachter L."/>
            <person name="Papaceit M."/>
            <person name="Parisi M.J."/>
            <person name="Parisi M."/>
            <person name="Parts L."/>
            <person name="Pedersen J.S."/>
            <person name="Pesole G."/>
            <person name="Phillippy A.M."/>
            <person name="Ponting C.P."/>
            <person name="Pop M."/>
            <person name="Porcelli D."/>
            <person name="Powell J.R."/>
            <person name="Prohaska S."/>
            <person name="Pruitt K."/>
            <person name="Puig M."/>
            <person name="Quesneville H."/>
            <person name="Ram K.R."/>
            <person name="Rand D."/>
            <person name="Rasmussen M.D."/>
            <person name="Reed L.K."/>
            <person name="Reenan R."/>
            <person name="Reily A."/>
            <person name="Remington K.A."/>
            <person name="Rieger T.T."/>
            <person name="Ritchie M.G."/>
            <person name="Robin C."/>
            <person name="Rogers Y.H."/>
            <person name="Rohde C."/>
            <person name="Rozas J."/>
            <person name="Rubenfield M.J."/>
            <person name="Ruiz A."/>
            <person name="Russo S."/>
            <person name="Salzberg S.L."/>
            <person name="Sanchez-Gracia A."/>
            <person name="Saranga D.J."/>
            <person name="Sato H."/>
            <person name="Schaeffer S.W."/>
            <person name="Schatz M.C."/>
            <person name="Schlenke T."/>
            <person name="Schwartz R."/>
            <person name="Segarra C."/>
            <person name="Singh R.S."/>
            <person name="Sirot L."/>
            <person name="Sirota M."/>
            <person name="Sisneros N.B."/>
            <person name="Smith C.D."/>
            <person name="Smith T.F."/>
            <person name="Spieth J."/>
            <person name="Stage D.E."/>
            <person name="Stark A."/>
            <person name="Stephan W."/>
            <person name="Strausberg R.L."/>
            <person name="Strempel S."/>
            <person name="Sturgill D."/>
            <person name="Sutton G."/>
            <person name="Sutton G.G."/>
            <person name="Tao W."/>
            <person name="Teichmann S."/>
            <person name="Tobari Y.N."/>
            <person name="Tomimura Y."/>
            <person name="Tsolas J.M."/>
            <person name="Valente V.L."/>
            <person name="Venter E."/>
            <person name="Venter J.C."/>
            <person name="Vicario S."/>
            <person name="Vieira F.G."/>
            <person name="Vilella A.J."/>
            <person name="Villasante A."/>
            <person name="Walenz B."/>
            <person name="Wang J."/>
            <person name="Wasserman M."/>
            <person name="Watts T."/>
            <person name="Wilson D."/>
            <person name="Wilson R.K."/>
            <person name="Wing R.A."/>
            <person name="Wolfner M.F."/>
            <person name="Wong A."/>
            <person name="Wong G.K."/>
            <person name="Wu C.I."/>
            <person name="Wu G."/>
            <person name="Yamamoto D."/>
            <person name="Yang H.P."/>
            <person name="Yang S.P."/>
            <person name="Yorke J.A."/>
            <person name="Yoshida K."/>
            <person name="Zdobnov E."/>
            <person name="Zhang P."/>
            <person name="Zhang Y."/>
            <person name="Zimin A.V."/>
            <person name="Baldwin J."/>
            <person name="Abdouelleil A."/>
            <person name="Abdulkadir J."/>
            <person name="Abebe A."/>
            <person name="Abera B."/>
            <person name="Abreu J."/>
            <person name="Acer S.C."/>
            <person name="Aftuck L."/>
            <person name="Alexander A."/>
            <person name="An P."/>
            <person name="Anderson E."/>
            <person name="Anderson S."/>
            <person name="Arachi H."/>
            <person name="Azer M."/>
            <person name="Bachantsang P."/>
            <person name="Barry A."/>
            <person name="Bayul T."/>
            <person name="Berlin A."/>
            <person name="Bessette D."/>
            <person name="Bloom T."/>
            <person name="Blye J."/>
            <person name="Boguslavskiy L."/>
            <person name="Bonnet C."/>
            <person name="Boukhgalter B."/>
            <person name="Bourzgui I."/>
            <person name="Brown A."/>
            <person name="Cahill P."/>
            <person name="Channer S."/>
            <person name="Cheshatsang Y."/>
            <person name="Chuda L."/>
            <person name="Citroen M."/>
            <person name="Collymore A."/>
            <person name="Cooke P."/>
            <person name="Costello M."/>
            <person name="D'Aco K."/>
            <person name="Daza R."/>
            <person name="De Haan G."/>
            <person name="DeGray S."/>
            <person name="DeMaso C."/>
            <person name="Dhargay N."/>
            <person name="Dooley K."/>
            <person name="Dooley E."/>
            <person name="Doricent M."/>
            <person name="Dorje P."/>
            <person name="Dorjee K."/>
            <person name="Dupes A."/>
            <person name="Elong R."/>
            <person name="Falk J."/>
            <person name="Farina A."/>
            <person name="Faro S."/>
            <person name="Ferguson D."/>
            <person name="Fisher S."/>
            <person name="Foley C.D."/>
            <person name="Franke A."/>
            <person name="Friedrich D."/>
            <person name="Gadbois L."/>
            <person name="Gearin G."/>
            <person name="Gearin C.R."/>
            <person name="Giannoukos G."/>
            <person name="Goode T."/>
            <person name="Graham J."/>
            <person name="Grandbois E."/>
            <person name="Grewal S."/>
            <person name="Gyaltsen K."/>
            <person name="Hafez N."/>
            <person name="Hagos B."/>
            <person name="Hall J."/>
            <person name="Henson C."/>
            <person name="Hollinger A."/>
            <person name="Honan T."/>
            <person name="Huard M.D."/>
            <person name="Hughes L."/>
            <person name="Hurhula B."/>
            <person name="Husby M.E."/>
            <person name="Kamat A."/>
            <person name="Kanga B."/>
            <person name="Kashin S."/>
            <person name="Khazanovich D."/>
            <person name="Kisner P."/>
            <person name="Lance K."/>
            <person name="Lara M."/>
            <person name="Lee W."/>
            <person name="Lennon N."/>
            <person name="Letendre F."/>
            <person name="LeVine R."/>
            <person name="Lipovsky A."/>
            <person name="Liu X."/>
            <person name="Liu J."/>
            <person name="Liu S."/>
            <person name="Lokyitsang T."/>
            <person name="Lokyitsang Y."/>
            <person name="Lubonja R."/>
            <person name="Lui A."/>
            <person name="MacDonald P."/>
            <person name="Magnisalis V."/>
            <person name="Maru K."/>
            <person name="Matthews C."/>
            <person name="McCusker W."/>
            <person name="McDonough S."/>
            <person name="Mehta T."/>
            <person name="Meldrim J."/>
            <person name="Meneus L."/>
            <person name="Mihai O."/>
            <person name="Mihalev A."/>
            <person name="Mihova T."/>
            <person name="Mittelman R."/>
            <person name="Mlenga V."/>
            <person name="Montmayeur A."/>
            <person name="Mulrain L."/>
            <person name="Navidi A."/>
            <person name="Naylor J."/>
            <person name="Negash T."/>
            <person name="Nguyen T."/>
            <person name="Nguyen N."/>
            <person name="Nicol R."/>
            <person name="Norbu C."/>
            <person name="Norbu N."/>
            <person name="Novod N."/>
            <person name="O'Neill B."/>
            <person name="Osman S."/>
            <person name="Markiewicz E."/>
            <person name="Oyono O.L."/>
            <person name="Patti C."/>
            <person name="Phunkhang P."/>
            <person name="Pierre F."/>
            <person name="Priest M."/>
            <person name="Raghuraman S."/>
            <person name="Rege F."/>
            <person name="Reyes R."/>
            <person name="Rise C."/>
            <person name="Rogov P."/>
            <person name="Ross K."/>
            <person name="Ryan E."/>
            <person name="Settipalli S."/>
            <person name="Shea T."/>
            <person name="Sherpa N."/>
            <person name="Shi L."/>
            <person name="Shih D."/>
            <person name="Sparrow T."/>
            <person name="Spaulding J."/>
            <person name="Stalker J."/>
            <person name="Stange-Thomann N."/>
            <person name="Stavropoulos S."/>
            <person name="Stone C."/>
            <person name="Strader C."/>
            <person name="Tesfaye S."/>
            <person name="Thomson T."/>
            <person name="Thoulutsang Y."/>
            <person name="Thoulutsang D."/>
            <person name="Topham K."/>
            <person name="Topping I."/>
            <person name="Tsamla T."/>
            <person name="Vassiliev H."/>
            <person name="Vo A."/>
            <person name="Wangchuk T."/>
            <person name="Wangdi T."/>
            <person name="Weiand M."/>
            <person name="Wilkinson J."/>
            <person name="Wilson A."/>
            <person name="Yadav S."/>
            <person name="Young G."/>
            <person name="Yu Q."/>
            <person name="Zembek L."/>
            <person name="Zhong D."/>
            <person name="Zimmer A."/>
            <person name="Zwirko Z."/>
            <person name="Jaffe D.B."/>
            <person name="Alvarez P."/>
            <person name="Brockman W."/>
            <person name="Butler J."/>
            <person name="Chin C."/>
            <person name="Gnerre S."/>
            <person name="Grabherr M."/>
            <person name="Kleber M."/>
            <person name="Mauceli E."/>
            <person name="MacCallum I."/>
        </authorList>
    </citation>
    <scope>NUCLEOTIDE SEQUENCE [LARGE SCALE GENOMIC DNA]</scope>
    <source>
        <strain evidence="5">MSH-3 / Tucson 14011-0111.49</strain>
    </source>
</reference>
<dbReference type="Pfam" id="PF12578">
    <property type="entry name" value="3-PAP"/>
    <property type="match status" value="1"/>
</dbReference>
<dbReference type="Proteomes" id="UP000008744">
    <property type="component" value="Unassembled WGS sequence"/>
</dbReference>
<dbReference type="GO" id="GO:0016020">
    <property type="term" value="C:membrane"/>
    <property type="evidence" value="ECO:0007669"/>
    <property type="project" value="TreeGrafter"/>
</dbReference>
<dbReference type="EMBL" id="CH479242">
    <property type="protein sequence ID" value="EDW37635.1"/>
    <property type="molecule type" value="Genomic_DNA"/>
</dbReference>
<evidence type="ECO:0000256" key="1">
    <source>
        <dbReference type="ARBA" id="ARBA00007471"/>
    </source>
</evidence>
<feature type="compositionally biased region" description="Low complexity" evidence="2">
    <location>
        <begin position="83"/>
        <end position="97"/>
    </location>
</feature>
<proteinExistence type="inferred from homology"/>
<dbReference type="AlphaFoldDB" id="B4HAM4"/>
<gene>
    <name evidence="4" type="primary">Dper\GL27071</name>
    <name evidence="4" type="ORF">Dper_GL27071</name>
</gene>
<dbReference type="OMA" id="DVLRFQG"/>
<dbReference type="SUPFAM" id="SSF52799">
    <property type="entry name" value="(Phosphotyrosine protein) phosphatases II"/>
    <property type="match status" value="1"/>
</dbReference>
<feature type="region of interest" description="Disordered" evidence="2">
    <location>
        <begin position="1"/>
        <end position="25"/>
    </location>
</feature>
<accession>B4HAM4</accession>
<dbReference type="PROSITE" id="PS51339">
    <property type="entry name" value="PPASE_MYOTUBULARIN"/>
    <property type="match status" value="1"/>
</dbReference>
<dbReference type="GO" id="GO:0046856">
    <property type="term" value="P:phosphatidylinositol dephosphorylation"/>
    <property type="evidence" value="ECO:0007669"/>
    <property type="project" value="TreeGrafter"/>
</dbReference>
<feature type="region of interest" description="Disordered" evidence="2">
    <location>
        <begin position="727"/>
        <end position="755"/>
    </location>
</feature>
<dbReference type="SUPFAM" id="SSF50729">
    <property type="entry name" value="PH domain-like"/>
    <property type="match status" value="1"/>
</dbReference>
<evidence type="ECO:0000313" key="5">
    <source>
        <dbReference type="Proteomes" id="UP000008744"/>
    </source>
</evidence>
<dbReference type="InterPro" id="IPR011993">
    <property type="entry name" value="PH-like_dom_sf"/>
</dbReference>
<dbReference type="HOGENOM" id="CLU_021912_0_0_1"/>
<evidence type="ECO:0000256" key="2">
    <source>
        <dbReference type="SAM" id="MobiDB-lite"/>
    </source>
</evidence>